<evidence type="ECO:0000313" key="1">
    <source>
        <dbReference type="EMBL" id="QIQ60794.1"/>
    </source>
</evidence>
<dbReference type="KEGG" id="vg:77953633"/>
<protein>
    <submittedName>
        <fullName evidence="1">Uncharacterized protein</fullName>
    </submittedName>
</protein>
<dbReference type="RefSeq" id="YP_010677259.1">
    <property type="nucleotide sequence ID" value="NC_071019.1"/>
</dbReference>
<dbReference type="Proteomes" id="UP000509570">
    <property type="component" value="Segment"/>
</dbReference>
<organism evidence="1 2">
    <name type="scientific">Stenotrophomonas phage vB_SmaS_BUCT548</name>
    <dbReference type="NCBI Taxonomy" id="2712941"/>
    <lineage>
        <taxon>Viruses</taxon>
        <taxon>Duplodnaviria</taxon>
        <taxon>Heunggongvirae</taxon>
        <taxon>Uroviricota</taxon>
        <taxon>Caudoviricetes</taxon>
        <taxon>Beaumontvirinae</taxon>
        <taxon>Bixiavirus</taxon>
        <taxon>Bixiavirus BUCT548</taxon>
    </lineage>
</organism>
<accession>A0A7D2HHV6</accession>
<proteinExistence type="predicted"/>
<dbReference type="EMBL" id="MN937349">
    <property type="protein sequence ID" value="QIQ60794.1"/>
    <property type="molecule type" value="Genomic_DNA"/>
</dbReference>
<sequence>MATFVLTITVDDSSDFNGGVRTAAYELSERILEDVKPSRMEVDEAIDLFGEDGAVQAELMRSE</sequence>
<dbReference type="GeneID" id="77953633"/>
<keyword evidence="2" id="KW-1185">Reference proteome</keyword>
<reference evidence="1 2" key="1">
    <citation type="submission" date="2020-01" db="EMBL/GenBank/DDBJ databases">
        <authorList>
            <person name="Zhang W."/>
            <person name="Zhang R."/>
            <person name="Hu Y."/>
            <person name="Liu Y."/>
            <person name="Lin W."/>
            <person name="Wang L."/>
            <person name="Li J."/>
            <person name="An X."/>
            <person name="Song L."/>
            <person name="Fan H."/>
            <person name="Shi T."/>
            <person name="Liu H."/>
            <person name="Tong Y."/>
        </authorList>
    </citation>
    <scope>NUCLEOTIDE SEQUENCE [LARGE SCALE GENOMIC DNA]</scope>
</reference>
<evidence type="ECO:0000313" key="2">
    <source>
        <dbReference type="Proteomes" id="UP000509570"/>
    </source>
</evidence>
<name>A0A7D2HHV6_9CAUD</name>